<dbReference type="SUPFAM" id="SSF52540">
    <property type="entry name" value="P-loop containing nucleoside triphosphate hydrolases"/>
    <property type="match status" value="1"/>
</dbReference>
<dbReference type="Pfam" id="PF13732">
    <property type="entry name" value="DrrA1-3_C"/>
    <property type="match status" value="1"/>
</dbReference>
<comment type="similarity">
    <text evidence="9">Belongs to the ABC transporter superfamily. Drug exporter-1 (DrugE1) (TC 3.A.1.105) family.</text>
</comment>
<dbReference type="InterPro" id="IPR003593">
    <property type="entry name" value="AAA+_ATPase"/>
</dbReference>
<keyword evidence="4" id="KW-0547">Nucleotide-binding</keyword>
<keyword evidence="3" id="KW-1003">Cell membrane</keyword>
<dbReference type="PANTHER" id="PTHR42711">
    <property type="entry name" value="ABC TRANSPORTER ATP-BINDING PROTEIN"/>
    <property type="match status" value="1"/>
</dbReference>
<reference evidence="12" key="1">
    <citation type="journal article" date="2019" name="Int. J. Syst. Evol. Microbiol.">
        <title>The Global Catalogue of Microorganisms (GCM) 10K type strain sequencing project: providing services to taxonomists for standard genome sequencing and annotation.</title>
        <authorList>
            <consortium name="The Broad Institute Genomics Platform"/>
            <consortium name="The Broad Institute Genome Sequencing Center for Infectious Disease"/>
            <person name="Wu L."/>
            <person name="Ma J."/>
        </authorList>
    </citation>
    <scope>NUCLEOTIDE SEQUENCE [LARGE SCALE GENOMIC DNA]</scope>
    <source>
        <strain evidence="12">JCM 9651</strain>
    </source>
</reference>
<dbReference type="PANTHER" id="PTHR42711:SF19">
    <property type="entry name" value="DOXORUBICIN RESISTANCE ATP-BINDING PROTEIN DRRA"/>
    <property type="match status" value="1"/>
</dbReference>
<dbReference type="EMBL" id="BAAAYL010000001">
    <property type="protein sequence ID" value="GAA3375048.1"/>
    <property type="molecule type" value="Genomic_DNA"/>
</dbReference>
<dbReference type="Proteomes" id="UP001499990">
    <property type="component" value="Unassembled WGS sequence"/>
</dbReference>
<keyword evidence="7" id="KW-0472">Membrane</keyword>
<dbReference type="InterPro" id="IPR050763">
    <property type="entry name" value="ABC_transporter_ATP-binding"/>
</dbReference>
<evidence type="ECO:0000256" key="5">
    <source>
        <dbReference type="ARBA" id="ARBA00022840"/>
    </source>
</evidence>
<keyword evidence="2" id="KW-0813">Transport</keyword>
<dbReference type="PROSITE" id="PS50893">
    <property type="entry name" value="ABC_TRANSPORTER_2"/>
    <property type="match status" value="1"/>
</dbReference>
<evidence type="ECO:0000256" key="8">
    <source>
        <dbReference type="ARBA" id="ARBA00023251"/>
    </source>
</evidence>
<proteinExistence type="inferred from homology"/>
<dbReference type="SMART" id="SM00382">
    <property type="entry name" value="AAA"/>
    <property type="match status" value="1"/>
</dbReference>
<keyword evidence="5 11" id="KW-0067">ATP-binding</keyword>
<dbReference type="InterPro" id="IPR005894">
    <property type="entry name" value="DrrA"/>
</dbReference>
<keyword evidence="12" id="KW-1185">Reference proteome</keyword>
<evidence type="ECO:0000256" key="4">
    <source>
        <dbReference type="ARBA" id="ARBA00022741"/>
    </source>
</evidence>
<evidence type="ECO:0000313" key="12">
    <source>
        <dbReference type="Proteomes" id="UP001499990"/>
    </source>
</evidence>
<feature type="domain" description="ABC transporter" evidence="10">
    <location>
        <begin position="9"/>
        <end position="239"/>
    </location>
</feature>
<dbReference type="RefSeq" id="WP_345039777.1">
    <property type="nucleotide sequence ID" value="NZ_BAAAYL010000001.1"/>
</dbReference>
<protein>
    <submittedName>
        <fullName evidence="11">Daunorubicin resistance protein DrrA family ABC transporter ATP-binding protein</fullName>
    </submittedName>
</protein>
<dbReference type="GO" id="GO:0005524">
    <property type="term" value="F:ATP binding"/>
    <property type="evidence" value="ECO:0007669"/>
    <property type="project" value="UniProtKB-KW"/>
</dbReference>
<dbReference type="Pfam" id="PF00005">
    <property type="entry name" value="ABC_tran"/>
    <property type="match status" value="1"/>
</dbReference>
<dbReference type="NCBIfam" id="TIGR01188">
    <property type="entry name" value="drrA"/>
    <property type="match status" value="1"/>
</dbReference>
<dbReference type="InterPro" id="IPR025302">
    <property type="entry name" value="DrrA1/2-like_C"/>
</dbReference>
<evidence type="ECO:0000256" key="2">
    <source>
        <dbReference type="ARBA" id="ARBA00022448"/>
    </source>
</evidence>
<keyword evidence="6" id="KW-1278">Translocase</keyword>
<evidence type="ECO:0000256" key="3">
    <source>
        <dbReference type="ARBA" id="ARBA00022475"/>
    </source>
</evidence>
<dbReference type="InterPro" id="IPR003439">
    <property type="entry name" value="ABC_transporter-like_ATP-bd"/>
</dbReference>
<name>A0ABP6SF95_9ACTN</name>
<evidence type="ECO:0000256" key="1">
    <source>
        <dbReference type="ARBA" id="ARBA00004413"/>
    </source>
</evidence>
<evidence type="ECO:0000256" key="6">
    <source>
        <dbReference type="ARBA" id="ARBA00022967"/>
    </source>
</evidence>
<comment type="subcellular location">
    <subcellularLocation>
        <location evidence="1">Cell membrane</location>
        <topology evidence="1">Peripheral membrane protein</topology>
        <orientation evidence="1">Cytoplasmic side</orientation>
    </subcellularLocation>
</comment>
<dbReference type="PROSITE" id="PS00211">
    <property type="entry name" value="ABC_TRANSPORTER_1"/>
    <property type="match status" value="1"/>
</dbReference>
<gene>
    <name evidence="11" type="ORF">GCM10020367_41320</name>
</gene>
<dbReference type="Gene3D" id="3.40.50.300">
    <property type="entry name" value="P-loop containing nucleotide triphosphate hydrolases"/>
    <property type="match status" value="1"/>
</dbReference>
<organism evidence="11 12">
    <name type="scientific">Streptomyces sannanensis</name>
    <dbReference type="NCBI Taxonomy" id="285536"/>
    <lineage>
        <taxon>Bacteria</taxon>
        <taxon>Bacillati</taxon>
        <taxon>Actinomycetota</taxon>
        <taxon>Actinomycetes</taxon>
        <taxon>Kitasatosporales</taxon>
        <taxon>Streptomycetaceae</taxon>
        <taxon>Streptomyces</taxon>
    </lineage>
</organism>
<accession>A0ABP6SF95</accession>
<evidence type="ECO:0000256" key="7">
    <source>
        <dbReference type="ARBA" id="ARBA00023136"/>
    </source>
</evidence>
<keyword evidence="8" id="KW-0046">Antibiotic resistance</keyword>
<evidence type="ECO:0000259" key="10">
    <source>
        <dbReference type="PROSITE" id="PS50893"/>
    </source>
</evidence>
<sequence length="317" mass="34137">MTERGSAAIEVEGLHKSYRGLEVLRGIDLFAPRGSVLGLLGPNGAGKTTTVRILSTLLRADRGRLLIAGFDAASQPREVRRRLGLSGQYAAVDEELTGRENLVMLGRLLHLGRRQARERAGELLSRFDLAAAADRPARTYSGGMRRRLDLASTLVGRPEVIFLDEPTTGLDPASRLALWSTVEELTEEGVTVLLTTQYLEEADALADRISVIAEGRVVAEGTPDELKRKIGGERLEITVADPADLGTAYDVLRPLATGEVFRDDRRGVLGLQPAEGMATVAAVATELCDRGVAVTDFAHRRPSLDDVFLSLTGSPSS</sequence>
<evidence type="ECO:0000256" key="9">
    <source>
        <dbReference type="ARBA" id="ARBA00049985"/>
    </source>
</evidence>
<evidence type="ECO:0000313" key="11">
    <source>
        <dbReference type="EMBL" id="GAA3375048.1"/>
    </source>
</evidence>
<dbReference type="InterPro" id="IPR027417">
    <property type="entry name" value="P-loop_NTPase"/>
</dbReference>
<dbReference type="InterPro" id="IPR017871">
    <property type="entry name" value="ABC_transporter-like_CS"/>
</dbReference>
<comment type="caution">
    <text evidence="11">The sequence shown here is derived from an EMBL/GenBank/DDBJ whole genome shotgun (WGS) entry which is preliminary data.</text>
</comment>